<dbReference type="RefSeq" id="WP_212980133.1">
    <property type="nucleotide sequence ID" value="NZ_AP025343.1"/>
</dbReference>
<organism evidence="1 2">
    <name type="scientific">Paenibacillus azoreducens</name>
    <dbReference type="NCBI Taxonomy" id="116718"/>
    <lineage>
        <taxon>Bacteria</taxon>
        <taxon>Bacillati</taxon>
        <taxon>Bacillota</taxon>
        <taxon>Bacilli</taxon>
        <taxon>Bacillales</taxon>
        <taxon>Paenibacillaceae</taxon>
        <taxon>Paenibacillus</taxon>
    </lineage>
</organism>
<evidence type="ECO:0008006" key="3">
    <source>
        <dbReference type="Google" id="ProtNLM"/>
    </source>
</evidence>
<reference evidence="1 2" key="1">
    <citation type="submission" date="2021-03" db="EMBL/GenBank/DDBJ databases">
        <title>Antimicrobial resistance genes in bacteria isolated from Japanese honey, and their potential for conferring macrolide and lincosamide resistance in the American foulbrood pathogen Paenibacillus larvae.</title>
        <authorList>
            <person name="Okamoto M."/>
            <person name="Kumagai M."/>
            <person name="Kanamori H."/>
            <person name="Takamatsu D."/>
        </authorList>
    </citation>
    <scope>NUCLEOTIDE SEQUENCE [LARGE SCALE GENOMIC DNA]</scope>
    <source>
        <strain evidence="1 2">J34TS1</strain>
    </source>
</reference>
<dbReference type="Proteomes" id="UP000682811">
    <property type="component" value="Unassembled WGS sequence"/>
</dbReference>
<comment type="caution">
    <text evidence="1">The sequence shown here is derived from an EMBL/GenBank/DDBJ whole genome shotgun (WGS) entry which is preliminary data.</text>
</comment>
<dbReference type="EMBL" id="BORT01000024">
    <property type="protein sequence ID" value="GIO49750.1"/>
    <property type="molecule type" value="Genomic_DNA"/>
</dbReference>
<accession>A0A920CSW8</accession>
<dbReference type="AlphaFoldDB" id="A0A920CSW8"/>
<evidence type="ECO:0000313" key="1">
    <source>
        <dbReference type="EMBL" id="GIO49750.1"/>
    </source>
</evidence>
<gene>
    <name evidence="1" type="ORF">J34TS1_45150</name>
</gene>
<name>A0A920CSW8_9BACL</name>
<sequence length="145" mass="16965">MRCNCEQNLRLELRTVMYTRNVMIRHVPVLVCDHCLTYELIPSMKSDLKKYVDAFSKQPGKISLSLTDYHELADLIYEVLAEGEYSEGILMSKLEYEIGERINLLLDLYKMAEKMQDEDWVRDIRERLSQLSVSLPEMSVMHADA</sequence>
<protein>
    <recommendedName>
        <fullName evidence="3">YgiT-type zinc finger protein</fullName>
    </recommendedName>
</protein>
<keyword evidence="2" id="KW-1185">Reference proteome</keyword>
<evidence type="ECO:0000313" key="2">
    <source>
        <dbReference type="Proteomes" id="UP000682811"/>
    </source>
</evidence>
<proteinExistence type="predicted"/>